<reference evidence="1" key="1">
    <citation type="submission" date="2023-02" db="EMBL/GenBank/DDBJ databases">
        <title>Colletotrichum kahawae CIFC_Que2 genome sequencing and assembly.</title>
        <authorList>
            <person name="Baroncelli R."/>
        </authorList>
    </citation>
    <scope>NUCLEOTIDE SEQUENCE</scope>
    <source>
        <strain evidence="1">CIFC_Que2</strain>
    </source>
</reference>
<dbReference type="Proteomes" id="UP001281614">
    <property type="component" value="Unassembled WGS sequence"/>
</dbReference>
<dbReference type="EMBL" id="VYYT01000244">
    <property type="protein sequence ID" value="KAK2753189.1"/>
    <property type="molecule type" value="Genomic_DNA"/>
</dbReference>
<gene>
    <name evidence="1" type="ORF">CKAH01_17624</name>
</gene>
<evidence type="ECO:0000313" key="1">
    <source>
        <dbReference type="EMBL" id="KAK2753189.1"/>
    </source>
</evidence>
<dbReference type="InterPro" id="IPR011047">
    <property type="entry name" value="Quinoprotein_ADH-like_sf"/>
</dbReference>
<comment type="caution">
    <text evidence="1">The sequence shown here is derived from an EMBL/GenBank/DDBJ whole genome shotgun (WGS) entry which is preliminary data.</text>
</comment>
<keyword evidence="2" id="KW-1185">Reference proteome</keyword>
<sequence>MFWPKASSSLDDINGEWENSASMAGGTFAVQVPADASGNFTAAPCSIRWTSPITVKANPIMSTKTGLLYFCTQDETLADEGTYVWYVVALDWRSGEEVWRARMGSGGAYNDNWLLGGLGPDGTYYQAMLGGLAAMKDGSN</sequence>
<protein>
    <submittedName>
        <fullName evidence="1">Uncharacterized protein</fullName>
    </submittedName>
</protein>
<organism evidence="1 2">
    <name type="scientific">Colletotrichum kahawae</name>
    <name type="common">Coffee berry disease fungus</name>
    <dbReference type="NCBI Taxonomy" id="34407"/>
    <lineage>
        <taxon>Eukaryota</taxon>
        <taxon>Fungi</taxon>
        <taxon>Dikarya</taxon>
        <taxon>Ascomycota</taxon>
        <taxon>Pezizomycotina</taxon>
        <taxon>Sordariomycetes</taxon>
        <taxon>Hypocreomycetidae</taxon>
        <taxon>Glomerellales</taxon>
        <taxon>Glomerellaceae</taxon>
        <taxon>Colletotrichum</taxon>
        <taxon>Colletotrichum gloeosporioides species complex</taxon>
    </lineage>
</organism>
<name>A0AAE0D3D5_COLKA</name>
<dbReference type="AlphaFoldDB" id="A0AAE0D3D5"/>
<evidence type="ECO:0000313" key="2">
    <source>
        <dbReference type="Proteomes" id="UP001281614"/>
    </source>
</evidence>
<accession>A0AAE0D3D5</accession>
<proteinExistence type="predicted"/>
<dbReference type="SUPFAM" id="SSF50998">
    <property type="entry name" value="Quinoprotein alcohol dehydrogenase-like"/>
    <property type="match status" value="1"/>
</dbReference>